<comment type="similarity">
    <text evidence="2 7">Belongs to the FPP/GGPP synthase family.</text>
</comment>
<reference evidence="8" key="2">
    <citation type="submission" date="2022-06" db="EMBL/GenBank/DDBJ databases">
        <title>Thermospira aquatica gen. nov., sp. nov.</title>
        <authorList>
            <person name="Ben Ali Gam Z."/>
            <person name="Labat M."/>
        </authorList>
    </citation>
    <scope>NUCLEOTIDE SEQUENCE</scope>
    <source>
        <strain evidence="8">F1F22</strain>
    </source>
</reference>
<dbReference type="EMBL" id="CP073355">
    <property type="protein sequence ID" value="URA09990.1"/>
    <property type="molecule type" value="Genomic_DNA"/>
</dbReference>
<evidence type="ECO:0000256" key="4">
    <source>
        <dbReference type="ARBA" id="ARBA00022723"/>
    </source>
</evidence>
<name>A0AAX3BCU8_9SPIR</name>
<dbReference type="Gene3D" id="1.10.600.10">
    <property type="entry name" value="Farnesyl Diphosphate Synthase"/>
    <property type="match status" value="1"/>
</dbReference>
<comment type="cofactor">
    <cofactor evidence="1">
        <name>Mg(2+)</name>
        <dbReference type="ChEBI" id="CHEBI:18420"/>
    </cofactor>
</comment>
<dbReference type="RefSeq" id="WP_271435121.1">
    <property type="nucleotide sequence ID" value="NZ_CP073355.1"/>
</dbReference>
<dbReference type="GO" id="GO:0008299">
    <property type="term" value="P:isoprenoid biosynthetic process"/>
    <property type="evidence" value="ECO:0007669"/>
    <property type="project" value="UniProtKB-KW"/>
</dbReference>
<sequence length="353" mass="40266">MKFLEIYRKDIQEALSQFFDEQVPHLFPINRWGKDVVERLKEFSLSGKLIRGALILFAEEMFAGKYTANAIKAAVSMELFQSGLLIHDDIMDQDTKRRGKTTIFYQYAELAKNISENEQTAYHFGESMGICVGDIAFFLGFENLSSLEVSPSTHNKIYNTFAREMSFVGLGQMQDIFFSLTDEGLSENTILSIYLYKTSRYTFSLPLMIGALLGGAKKHAIACLETIGENIGIIFQIKDDELGIFGDEKIVGKPIGSDIQENKKTLYFWYLQRYSNDEEKQKLSNIFGKSTITAKDVAFVHDLIKKYDIQNTIYQKQTGLAQLVKDEILSLPVAENYHKALLELLDYNLSRNF</sequence>
<dbReference type="GO" id="GO:0004659">
    <property type="term" value="F:prenyltransferase activity"/>
    <property type="evidence" value="ECO:0007669"/>
    <property type="project" value="InterPro"/>
</dbReference>
<dbReference type="SUPFAM" id="SSF48576">
    <property type="entry name" value="Terpenoid synthases"/>
    <property type="match status" value="1"/>
</dbReference>
<reference evidence="8" key="1">
    <citation type="submission" date="2021-04" db="EMBL/GenBank/DDBJ databases">
        <authorList>
            <person name="Postec A."/>
        </authorList>
    </citation>
    <scope>NUCLEOTIDE SEQUENCE</scope>
    <source>
        <strain evidence="8">F1F22</strain>
    </source>
</reference>
<keyword evidence="3 7" id="KW-0808">Transferase</keyword>
<dbReference type="InterPro" id="IPR008949">
    <property type="entry name" value="Isoprenoid_synthase_dom_sf"/>
</dbReference>
<dbReference type="PANTHER" id="PTHR43281:SF1">
    <property type="entry name" value="FARNESYL DIPHOSPHATE SYNTHASE"/>
    <property type="match status" value="1"/>
</dbReference>
<evidence type="ECO:0000256" key="5">
    <source>
        <dbReference type="ARBA" id="ARBA00022842"/>
    </source>
</evidence>
<protein>
    <submittedName>
        <fullName evidence="8">Polyprenyl synthetase family protein</fullName>
    </submittedName>
</protein>
<dbReference type="PROSITE" id="PS00723">
    <property type="entry name" value="POLYPRENYL_SYNTHASE_1"/>
    <property type="match status" value="1"/>
</dbReference>
<evidence type="ECO:0000313" key="8">
    <source>
        <dbReference type="EMBL" id="URA09990.1"/>
    </source>
</evidence>
<evidence type="ECO:0000256" key="1">
    <source>
        <dbReference type="ARBA" id="ARBA00001946"/>
    </source>
</evidence>
<keyword evidence="5" id="KW-0460">Magnesium</keyword>
<keyword evidence="4" id="KW-0479">Metal-binding</keyword>
<dbReference type="AlphaFoldDB" id="A0AAX3BCU8"/>
<evidence type="ECO:0000256" key="3">
    <source>
        <dbReference type="ARBA" id="ARBA00022679"/>
    </source>
</evidence>
<dbReference type="CDD" id="cd00685">
    <property type="entry name" value="Trans_IPPS_HT"/>
    <property type="match status" value="1"/>
</dbReference>
<dbReference type="InterPro" id="IPR000092">
    <property type="entry name" value="Polyprenyl_synt"/>
</dbReference>
<evidence type="ECO:0000313" key="9">
    <source>
        <dbReference type="Proteomes" id="UP001056539"/>
    </source>
</evidence>
<dbReference type="SFLD" id="SFLDS00005">
    <property type="entry name" value="Isoprenoid_Synthase_Type_I"/>
    <property type="match status" value="1"/>
</dbReference>
<dbReference type="PANTHER" id="PTHR43281">
    <property type="entry name" value="FARNESYL DIPHOSPHATE SYNTHASE"/>
    <property type="match status" value="1"/>
</dbReference>
<gene>
    <name evidence="8" type="ORF">KDW03_10990</name>
</gene>
<organism evidence="8 9">
    <name type="scientific">Thermospira aquatica</name>
    <dbReference type="NCBI Taxonomy" id="2828656"/>
    <lineage>
        <taxon>Bacteria</taxon>
        <taxon>Pseudomonadati</taxon>
        <taxon>Spirochaetota</taxon>
        <taxon>Spirochaetia</taxon>
        <taxon>Brevinematales</taxon>
        <taxon>Thermospiraceae</taxon>
        <taxon>Thermospira</taxon>
    </lineage>
</organism>
<evidence type="ECO:0000256" key="7">
    <source>
        <dbReference type="RuleBase" id="RU004466"/>
    </source>
</evidence>
<dbReference type="InterPro" id="IPR033749">
    <property type="entry name" value="Polyprenyl_synt_CS"/>
</dbReference>
<evidence type="ECO:0000256" key="6">
    <source>
        <dbReference type="ARBA" id="ARBA00023229"/>
    </source>
</evidence>
<dbReference type="GO" id="GO:0046872">
    <property type="term" value="F:metal ion binding"/>
    <property type="evidence" value="ECO:0007669"/>
    <property type="project" value="UniProtKB-KW"/>
</dbReference>
<accession>A0AAX3BCU8</accession>
<dbReference type="Proteomes" id="UP001056539">
    <property type="component" value="Chromosome"/>
</dbReference>
<keyword evidence="6" id="KW-0414">Isoprene biosynthesis</keyword>
<proteinExistence type="inferred from homology"/>
<dbReference type="Pfam" id="PF00348">
    <property type="entry name" value="polyprenyl_synt"/>
    <property type="match status" value="1"/>
</dbReference>
<evidence type="ECO:0000256" key="2">
    <source>
        <dbReference type="ARBA" id="ARBA00006706"/>
    </source>
</evidence>
<keyword evidence="9" id="KW-1185">Reference proteome</keyword>
<dbReference type="KEGG" id="taqu:KDW03_10990"/>